<evidence type="ECO:0000259" key="3">
    <source>
        <dbReference type="PROSITE" id="PS51782"/>
    </source>
</evidence>
<dbReference type="CDD" id="cd00118">
    <property type="entry name" value="LysM"/>
    <property type="match status" value="1"/>
</dbReference>
<dbReference type="Gene3D" id="3.10.350.10">
    <property type="entry name" value="LysM domain"/>
    <property type="match status" value="1"/>
</dbReference>
<feature type="signal peptide" evidence="2">
    <location>
        <begin position="1"/>
        <end position="30"/>
    </location>
</feature>
<evidence type="ECO:0000313" key="4">
    <source>
        <dbReference type="EMBL" id="KRK73164.1"/>
    </source>
</evidence>
<dbReference type="SMART" id="SM00257">
    <property type="entry name" value="LysM"/>
    <property type="match status" value="1"/>
</dbReference>
<dbReference type="PROSITE" id="PS51782">
    <property type="entry name" value="LYSM"/>
    <property type="match status" value="1"/>
</dbReference>
<dbReference type="Pfam" id="PF01476">
    <property type="entry name" value="LysM"/>
    <property type="match status" value="1"/>
</dbReference>
<keyword evidence="2" id="KW-0732">Signal</keyword>
<feature type="chain" id="PRO_5006406170" evidence="2">
    <location>
        <begin position="31"/>
        <end position="195"/>
    </location>
</feature>
<proteinExistence type="predicted"/>
<reference evidence="4 5" key="1">
    <citation type="journal article" date="2015" name="Genome Announc.">
        <title>Expanding the biotechnology potential of lactobacilli through comparative genomics of 213 strains and associated genera.</title>
        <authorList>
            <person name="Sun Z."/>
            <person name="Harris H.M."/>
            <person name="McCann A."/>
            <person name="Guo C."/>
            <person name="Argimon S."/>
            <person name="Zhang W."/>
            <person name="Yang X."/>
            <person name="Jeffery I.B."/>
            <person name="Cooney J.C."/>
            <person name="Kagawa T.F."/>
            <person name="Liu W."/>
            <person name="Song Y."/>
            <person name="Salvetti E."/>
            <person name="Wrobel A."/>
            <person name="Rasinkangas P."/>
            <person name="Parkhill J."/>
            <person name="Rea M.C."/>
            <person name="O'Sullivan O."/>
            <person name="Ritari J."/>
            <person name="Douillard F.P."/>
            <person name="Paul Ross R."/>
            <person name="Yang R."/>
            <person name="Briner A.E."/>
            <person name="Felis G.E."/>
            <person name="de Vos W.M."/>
            <person name="Barrangou R."/>
            <person name="Klaenhammer T.R."/>
            <person name="Caufield P.W."/>
            <person name="Cui Y."/>
            <person name="Zhang H."/>
            <person name="O'Toole P.W."/>
        </authorList>
    </citation>
    <scope>NUCLEOTIDE SEQUENCE [LARGE SCALE GENOMIC DNA]</scope>
    <source>
        <strain evidence="4 5">DSM 19117</strain>
    </source>
</reference>
<feature type="domain" description="LysM" evidence="3">
    <location>
        <begin position="32"/>
        <end position="76"/>
    </location>
</feature>
<evidence type="ECO:0000256" key="1">
    <source>
        <dbReference type="SAM" id="MobiDB-lite"/>
    </source>
</evidence>
<sequence>MGFKKALVMTLGAVAVAGAGLFTSNEQASAATRVTVKQGDSVWALANQYDSSVKAIEKANHLTNSSLIFVGENLAIPAKHATATTHAAGVAQHSYRHTSNQAPSATTTTQTTTQPAASGVSGSEASAKNWIAYRESRGSYTATNGQYIGKYQLSSAYLKGDYSAANQEKVANQYVAGRYGSWTAAQAFWQANGWY</sequence>
<dbReference type="STRING" id="1423773.FD30_GL000911"/>
<dbReference type="PATRIC" id="fig|1423773.3.peg.938"/>
<name>A0A0R1JPQ4_9LACO</name>
<dbReference type="EMBL" id="AZDT01000063">
    <property type="protein sequence ID" value="KRK73164.1"/>
    <property type="molecule type" value="Genomic_DNA"/>
</dbReference>
<dbReference type="GeneID" id="84783012"/>
<dbReference type="AlphaFoldDB" id="A0A0R1JPQ4"/>
<dbReference type="InterPro" id="IPR036779">
    <property type="entry name" value="LysM_dom_sf"/>
</dbReference>
<evidence type="ECO:0000256" key="2">
    <source>
        <dbReference type="SAM" id="SignalP"/>
    </source>
</evidence>
<evidence type="ECO:0000313" key="5">
    <source>
        <dbReference type="Proteomes" id="UP000051162"/>
    </source>
</evidence>
<accession>A0A0R1JPQ4</accession>
<feature type="region of interest" description="Disordered" evidence="1">
    <location>
        <begin position="95"/>
        <end position="121"/>
    </location>
</feature>
<dbReference type="RefSeq" id="WP_082604889.1">
    <property type="nucleotide sequence ID" value="NZ_AZDT01000063.1"/>
</dbReference>
<dbReference type="OrthoDB" id="117366at2"/>
<dbReference type="InterPro" id="IPR018392">
    <property type="entry name" value="LysM"/>
</dbReference>
<dbReference type="SUPFAM" id="SSF54106">
    <property type="entry name" value="LysM domain"/>
    <property type="match status" value="1"/>
</dbReference>
<dbReference type="Proteomes" id="UP000051162">
    <property type="component" value="Unassembled WGS sequence"/>
</dbReference>
<organism evidence="4 5">
    <name type="scientific">Levilactobacillus namurensis DSM 19117</name>
    <dbReference type="NCBI Taxonomy" id="1423773"/>
    <lineage>
        <taxon>Bacteria</taxon>
        <taxon>Bacillati</taxon>
        <taxon>Bacillota</taxon>
        <taxon>Bacilli</taxon>
        <taxon>Lactobacillales</taxon>
        <taxon>Lactobacillaceae</taxon>
        <taxon>Levilactobacillus</taxon>
    </lineage>
</organism>
<comment type="caution">
    <text evidence="4">The sequence shown here is derived from an EMBL/GenBank/DDBJ whole genome shotgun (WGS) entry which is preliminary data.</text>
</comment>
<keyword evidence="5" id="KW-1185">Reference proteome</keyword>
<gene>
    <name evidence="4" type="ORF">FD30_GL000911</name>
</gene>
<protein>
    <submittedName>
        <fullName evidence="4">Aggregation promoting factor-like surface protein</fullName>
    </submittedName>
</protein>